<sequence>MGLFSRKTAQTLYPRPRFFVLLLIITLILFILFQVENLATETKTVIGHNLQPTPWHLFPSKTFKNESKYARASKIMQCSYLSCATMATNDQITFTREPEKCPDFYSSIHSDLEPWSNTNTRISYASLMEAKKFASLRVVIIGGKLYVDYYYDCVQSRALFTVWGILQLLKRYPGSIPDVDLMFDCMDRPIVSKRDHSDMPLPIFRYCTTPNHFDIPFPDWSFWGWVEVNLGPWDEEFKSIKQGSQKTSWKNKLPYAYWKGNPDVNSRVREKLLSCNDTNKWGAQILRQNWAQEISDGFKNSKLSNQCNHQYKIYAEGYAWSVSLKYILSCGCVPLIINRKYEDFFSRGLSPGENYLPISRENICPSIKTAVEWGNSHPSEAEAIGKAVQDYMEQLNMDRVYDYMYHLITEYAKLLDFKPVRPSTALEECSDSLLCYADETQRRFLKRSAASPSPTPPCKLPPSNGEMIKKQMETKNIVINKTQLIV</sequence>
<dbReference type="AlphaFoldDB" id="A0AAP0GS41"/>
<dbReference type="InterPro" id="IPR006598">
    <property type="entry name" value="CAP10"/>
</dbReference>
<dbReference type="InterPro" id="IPR051091">
    <property type="entry name" value="O-Glucosyltr/Glycosyltrsf_90"/>
</dbReference>
<dbReference type="PANTHER" id="PTHR12203">
    <property type="entry name" value="KDEL LYS-ASP-GLU-LEU CONTAINING - RELATED"/>
    <property type="match status" value="1"/>
</dbReference>
<evidence type="ECO:0000313" key="5">
    <source>
        <dbReference type="Proteomes" id="UP001408789"/>
    </source>
</evidence>
<keyword evidence="2" id="KW-0808">Transferase</keyword>
<dbReference type="Proteomes" id="UP001408789">
    <property type="component" value="Unassembled WGS sequence"/>
</dbReference>
<dbReference type="SMART" id="SM00672">
    <property type="entry name" value="CAP10"/>
    <property type="match status" value="1"/>
</dbReference>
<reference evidence="4 5" key="1">
    <citation type="submission" date="2024-04" db="EMBL/GenBank/DDBJ databases">
        <title>The reference genome of an endangered Asteraceae, Deinandra increscens subsp. villosa, native to the Central Coast of California.</title>
        <authorList>
            <person name="Guilliams M."/>
            <person name="Hasenstab-Lehman K."/>
            <person name="Meyer R."/>
            <person name="Mcevoy S."/>
        </authorList>
    </citation>
    <scope>NUCLEOTIDE SEQUENCE [LARGE SCALE GENOMIC DNA]</scope>
    <source>
        <tissue evidence="4">Leaf</tissue>
    </source>
</reference>
<dbReference type="PANTHER" id="PTHR12203:SF35">
    <property type="entry name" value="PROTEIN O-GLUCOSYLTRANSFERASE 1"/>
    <property type="match status" value="1"/>
</dbReference>
<gene>
    <name evidence="4" type="ORF">SSX86_020270</name>
</gene>
<name>A0AAP0GS41_9ASTR</name>
<keyword evidence="5" id="KW-1185">Reference proteome</keyword>
<evidence type="ECO:0000313" key="4">
    <source>
        <dbReference type="EMBL" id="KAK9059566.1"/>
    </source>
</evidence>
<dbReference type="GO" id="GO:0016740">
    <property type="term" value="F:transferase activity"/>
    <property type="evidence" value="ECO:0007669"/>
    <property type="project" value="UniProtKB-KW"/>
</dbReference>
<dbReference type="Pfam" id="PF05686">
    <property type="entry name" value="Glyco_transf_90"/>
    <property type="match status" value="1"/>
</dbReference>
<feature type="domain" description="Glycosyl transferase CAP10" evidence="3">
    <location>
        <begin position="175"/>
        <end position="418"/>
    </location>
</feature>
<proteinExistence type="inferred from homology"/>
<evidence type="ECO:0000259" key="3">
    <source>
        <dbReference type="SMART" id="SM00672"/>
    </source>
</evidence>
<accession>A0AAP0GS41</accession>
<evidence type="ECO:0000256" key="1">
    <source>
        <dbReference type="ARBA" id="ARBA00010118"/>
    </source>
</evidence>
<comment type="similarity">
    <text evidence="1">Belongs to the glycosyltransferase 90 family.</text>
</comment>
<organism evidence="4 5">
    <name type="scientific">Deinandra increscens subsp. villosa</name>
    <dbReference type="NCBI Taxonomy" id="3103831"/>
    <lineage>
        <taxon>Eukaryota</taxon>
        <taxon>Viridiplantae</taxon>
        <taxon>Streptophyta</taxon>
        <taxon>Embryophyta</taxon>
        <taxon>Tracheophyta</taxon>
        <taxon>Spermatophyta</taxon>
        <taxon>Magnoliopsida</taxon>
        <taxon>eudicotyledons</taxon>
        <taxon>Gunneridae</taxon>
        <taxon>Pentapetalae</taxon>
        <taxon>asterids</taxon>
        <taxon>campanulids</taxon>
        <taxon>Asterales</taxon>
        <taxon>Asteraceae</taxon>
        <taxon>Asteroideae</taxon>
        <taxon>Heliantheae alliance</taxon>
        <taxon>Madieae</taxon>
        <taxon>Madiinae</taxon>
        <taxon>Deinandra</taxon>
    </lineage>
</organism>
<evidence type="ECO:0000256" key="2">
    <source>
        <dbReference type="ARBA" id="ARBA00022679"/>
    </source>
</evidence>
<comment type="caution">
    <text evidence="4">The sequence shown here is derived from an EMBL/GenBank/DDBJ whole genome shotgun (WGS) entry which is preliminary data.</text>
</comment>
<dbReference type="EMBL" id="JBCNJP010000020">
    <property type="protein sequence ID" value="KAK9059566.1"/>
    <property type="molecule type" value="Genomic_DNA"/>
</dbReference>
<protein>
    <recommendedName>
        <fullName evidence="3">Glycosyl transferase CAP10 domain-containing protein</fullName>
    </recommendedName>
</protein>